<name>A0A840CVG3_9BACT</name>
<evidence type="ECO:0008006" key="3">
    <source>
        <dbReference type="Google" id="ProtNLM"/>
    </source>
</evidence>
<gene>
    <name evidence="1" type="ORF">GGR21_004087</name>
</gene>
<proteinExistence type="predicted"/>
<dbReference type="RefSeq" id="WP_183308968.1">
    <property type="nucleotide sequence ID" value="NZ_JACIEP010000024.1"/>
</dbReference>
<organism evidence="1 2">
    <name type="scientific">Dysgonomonas hofstadii</name>
    <dbReference type="NCBI Taxonomy" id="637886"/>
    <lineage>
        <taxon>Bacteria</taxon>
        <taxon>Pseudomonadati</taxon>
        <taxon>Bacteroidota</taxon>
        <taxon>Bacteroidia</taxon>
        <taxon>Bacteroidales</taxon>
        <taxon>Dysgonomonadaceae</taxon>
        <taxon>Dysgonomonas</taxon>
    </lineage>
</organism>
<reference evidence="1 2" key="1">
    <citation type="submission" date="2020-08" db="EMBL/GenBank/DDBJ databases">
        <title>Genomic Encyclopedia of Type Strains, Phase IV (KMG-IV): sequencing the most valuable type-strain genomes for metagenomic binning, comparative biology and taxonomic classification.</title>
        <authorList>
            <person name="Goeker M."/>
        </authorList>
    </citation>
    <scope>NUCLEOTIDE SEQUENCE [LARGE SCALE GENOMIC DNA]</scope>
    <source>
        <strain evidence="1 2">DSM 104969</strain>
    </source>
</reference>
<dbReference type="AlphaFoldDB" id="A0A840CVG3"/>
<protein>
    <recommendedName>
        <fullName evidence="3">Lipoprotein</fullName>
    </recommendedName>
</protein>
<evidence type="ECO:0000313" key="2">
    <source>
        <dbReference type="Proteomes" id="UP000555103"/>
    </source>
</evidence>
<comment type="caution">
    <text evidence="1">The sequence shown here is derived from an EMBL/GenBank/DDBJ whole genome shotgun (WGS) entry which is preliminary data.</text>
</comment>
<evidence type="ECO:0000313" key="1">
    <source>
        <dbReference type="EMBL" id="MBB4038158.1"/>
    </source>
</evidence>
<keyword evidence="2" id="KW-1185">Reference proteome</keyword>
<dbReference type="EMBL" id="JACIEP010000024">
    <property type="protein sequence ID" value="MBB4038158.1"/>
    <property type="molecule type" value="Genomic_DNA"/>
</dbReference>
<dbReference type="Proteomes" id="UP000555103">
    <property type="component" value="Unassembled WGS sequence"/>
</dbReference>
<dbReference type="PROSITE" id="PS51257">
    <property type="entry name" value="PROKAR_LIPOPROTEIN"/>
    <property type="match status" value="1"/>
</dbReference>
<sequence length="116" mass="12887">MNNGVKIYFLILLISILSGCGRSKDVKQITYSFSVDLEDPFNVFIAYKDSDGYKTLYIDREWTKDVYLGSGDAASLLIIPQTRAKIKYTGKIICNDNIKTTTSSNIVSLSVATDSL</sequence>
<accession>A0A840CVG3</accession>